<reference evidence="1 2" key="1">
    <citation type="submission" date="2013-01" db="EMBL/GenBank/DDBJ databases">
        <authorList>
            <person name="Bench S."/>
        </authorList>
    </citation>
    <scope>NUCLEOTIDE SEQUENCE [LARGE SCALE GENOMIC DNA]</scope>
    <source>
        <strain evidence="1 2">WH 0005</strain>
    </source>
</reference>
<dbReference type="EMBL" id="CAQL01000537">
    <property type="protein sequence ID" value="CCQ56049.1"/>
    <property type="molecule type" value="Genomic_DNA"/>
</dbReference>
<protein>
    <submittedName>
        <fullName evidence="1">Uncharacterized protein</fullName>
    </submittedName>
</protein>
<sequence>MGWARDVIEELNLFEIRGCLNVRYNKPVFAITTSGKKQRFSVNI</sequence>
<reference evidence="1 2" key="2">
    <citation type="submission" date="2013-09" db="EMBL/GenBank/DDBJ databases">
        <title>Whole genome comparison of six Crocosphaera watsonii strains with differing phenotypes.</title>
        <authorList>
            <person name="Bench S.R."/>
            <person name="Heller P."/>
            <person name="Frank I."/>
            <person name="Arciniega M."/>
            <person name="Shilova I.N."/>
            <person name="Zehr J.P."/>
        </authorList>
    </citation>
    <scope>NUCLEOTIDE SEQUENCE [LARGE SCALE GENOMIC DNA]</scope>
    <source>
        <strain evidence="1 2">WH 0005</strain>
    </source>
</reference>
<dbReference type="AlphaFoldDB" id="T2ISY4"/>
<name>T2ISY4_CROWT</name>
<proteinExistence type="predicted"/>
<gene>
    <name evidence="1" type="ORF">CWATWH0005_2518</name>
</gene>
<comment type="caution">
    <text evidence="1">The sequence shown here is derived from an EMBL/GenBank/DDBJ whole genome shotgun (WGS) entry which is preliminary data.</text>
</comment>
<accession>T2ISY4</accession>
<organism evidence="1 2">
    <name type="scientific">Crocosphaera watsonii WH 0005</name>
    <dbReference type="NCBI Taxonomy" id="423472"/>
    <lineage>
        <taxon>Bacteria</taxon>
        <taxon>Bacillati</taxon>
        <taxon>Cyanobacteriota</taxon>
        <taxon>Cyanophyceae</taxon>
        <taxon>Oscillatoriophycideae</taxon>
        <taxon>Chroococcales</taxon>
        <taxon>Aphanothecaceae</taxon>
        <taxon>Crocosphaera</taxon>
    </lineage>
</organism>
<dbReference type="Proteomes" id="UP000017981">
    <property type="component" value="Unassembled WGS sequence"/>
</dbReference>
<evidence type="ECO:0000313" key="1">
    <source>
        <dbReference type="EMBL" id="CCQ56049.1"/>
    </source>
</evidence>
<evidence type="ECO:0000313" key="2">
    <source>
        <dbReference type="Proteomes" id="UP000017981"/>
    </source>
</evidence>